<organism evidence="2 3">
    <name type="scientific">Streptomyces formicae</name>
    <dbReference type="NCBI Taxonomy" id="1616117"/>
    <lineage>
        <taxon>Bacteria</taxon>
        <taxon>Bacillati</taxon>
        <taxon>Actinomycetota</taxon>
        <taxon>Actinomycetes</taxon>
        <taxon>Kitasatosporales</taxon>
        <taxon>Streptomycetaceae</taxon>
        <taxon>Streptomyces</taxon>
    </lineage>
</organism>
<sequence length="248" mass="27540">MADYLLVHGAMHGGWCWRQVRDLLTRHGHRVLAPSLTGQGEHRRRLTPEVGVATHVDDLTDLLWYEDLTDVRLVLHSYAGILAGPVAERAGDRLAAVVFLGAFVVRPGQCLLDVEPPDVARRYRERVAEAGSGWYLLADASFLAQWGVRDERLRAWAGPRLTDFPFRCQTDPVHFDPRPLDALRKVYVQHTEPFLPSLQPSLDAARAGGWDIRTIPCGHDMMLEAPEATARLLEAASGPPPSPGPDRP</sequence>
<proteinExistence type="predicted"/>
<dbReference type="PANTHER" id="PTHR10992:SF872">
    <property type="entry name" value="METHYLESTERASE 11, CHLOROPLASTIC-RELATED"/>
    <property type="match status" value="1"/>
</dbReference>
<dbReference type="InterPro" id="IPR045889">
    <property type="entry name" value="MES/HNL"/>
</dbReference>
<reference evidence="2 3" key="1">
    <citation type="submission" date="2021-03" db="EMBL/GenBank/DDBJ databases">
        <title>Complete genome of Streptomyces formicae strain 1H-GS9 (DSM 100524).</title>
        <authorList>
            <person name="Atanasov K.E."/>
            <person name="Altabella T."/>
            <person name="Ferrer A."/>
        </authorList>
    </citation>
    <scope>NUCLEOTIDE SEQUENCE [LARGE SCALE GENOMIC DNA]</scope>
    <source>
        <strain evidence="2 3">1H-GS9</strain>
    </source>
</reference>
<keyword evidence="3" id="KW-1185">Reference proteome</keyword>
<accession>A0ABY3WUZ5</accession>
<gene>
    <name evidence="2" type="ORF">J4032_30855</name>
</gene>
<dbReference type="GO" id="GO:0016787">
    <property type="term" value="F:hydrolase activity"/>
    <property type="evidence" value="ECO:0007669"/>
    <property type="project" value="UniProtKB-KW"/>
</dbReference>
<protein>
    <submittedName>
        <fullName evidence="2">Alpha/beta fold hydrolase</fullName>
    </submittedName>
</protein>
<dbReference type="PANTHER" id="PTHR10992">
    <property type="entry name" value="METHYLESTERASE FAMILY MEMBER"/>
    <property type="match status" value="1"/>
</dbReference>
<evidence type="ECO:0000259" key="1">
    <source>
        <dbReference type="Pfam" id="PF12697"/>
    </source>
</evidence>
<dbReference type="InterPro" id="IPR029058">
    <property type="entry name" value="AB_hydrolase_fold"/>
</dbReference>
<dbReference type="SUPFAM" id="SSF53474">
    <property type="entry name" value="alpha/beta-Hydrolases"/>
    <property type="match status" value="1"/>
</dbReference>
<dbReference type="Gene3D" id="3.40.50.1820">
    <property type="entry name" value="alpha/beta hydrolase"/>
    <property type="match status" value="1"/>
</dbReference>
<dbReference type="InterPro" id="IPR000073">
    <property type="entry name" value="AB_hydrolase_1"/>
</dbReference>
<evidence type="ECO:0000313" key="3">
    <source>
        <dbReference type="Proteomes" id="UP000828924"/>
    </source>
</evidence>
<feature type="domain" description="AB hydrolase-1" evidence="1">
    <location>
        <begin position="5"/>
        <end position="231"/>
    </location>
</feature>
<evidence type="ECO:0000313" key="2">
    <source>
        <dbReference type="EMBL" id="UNM15279.1"/>
    </source>
</evidence>
<dbReference type="Pfam" id="PF12697">
    <property type="entry name" value="Abhydrolase_6"/>
    <property type="match status" value="1"/>
</dbReference>
<name>A0ABY3WUZ5_9ACTN</name>
<dbReference type="RefSeq" id="WP_242336705.1">
    <property type="nucleotide sequence ID" value="NZ_CP071872.1"/>
</dbReference>
<keyword evidence="2" id="KW-0378">Hydrolase</keyword>
<dbReference type="EMBL" id="CP071872">
    <property type="protein sequence ID" value="UNM15279.1"/>
    <property type="molecule type" value="Genomic_DNA"/>
</dbReference>
<dbReference type="Proteomes" id="UP000828924">
    <property type="component" value="Chromosome"/>
</dbReference>